<protein>
    <submittedName>
        <fullName evidence="4">Lytic polysaccharide monooxygenase</fullName>
    </submittedName>
</protein>
<dbReference type="InterPro" id="IPR051024">
    <property type="entry name" value="GlcNAc_Chitin_IntDeg"/>
</dbReference>
<proteinExistence type="predicted"/>
<dbReference type="Proteomes" id="UP000721954">
    <property type="component" value="Unassembled WGS sequence"/>
</dbReference>
<dbReference type="GO" id="GO:0004497">
    <property type="term" value="F:monooxygenase activity"/>
    <property type="evidence" value="ECO:0007669"/>
    <property type="project" value="UniProtKB-KW"/>
</dbReference>
<dbReference type="PANTHER" id="PTHR34823">
    <property type="entry name" value="GLCNAC-BINDING PROTEIN A"/>
    <property type="match status" value="1"/>
</dbReference>
<evidence type="ECO:0000259" key="3">
    <source>
        <dbReference type="Pfam" id="PF03067"/>
    </source>
</evidence>
<feature type="chain" id="PRO_5045953202" evidence="2">
    <location>
        <begin position="39"/>
        <end position="180"/>
    </location>
</feature>
<dbReference type="SUPFAM" id="SSF81296">
    <property type="entry name" value="E set domains"/>
    <property type="match status" value="1"/>
</dbReference>
<keyword evidence="1 2" id="KW-0732">Signal</keyword>
<comment type="caution">
    <text evidence="4">The sequence shown here is derived from an EMBL/GenBank/DDBJ whole genome shotgun (WGS) entry which is preliminary data.</text>
</comment>
<dbReference type="InterPro" id="IPR004302">
    <property type="entry name" value="Cellulose/chitin-bd_N"/>
</dbReference>
<feature type="signal peptide" evidence="2">
    <location>
        <begin position="1"/>
        <end position="38"/>
    </location>
</feature>
<name>A0ABS3XNL7_9ACTN</name>
<sequence length="180" mass="19472">MHRTTRQKQHSRRKLAALTGAGLAPVLVLGLTATPADAHGWVTNPASRQAQCATGVVSCGQIKWEPQSVEGPKGLKDCAGGNSRFAELRDDNKGWQVTNVGRSATFNWKLTAQHRTSTWQYFIGNTKIAEFDDGGAKPPEYVSHNVNFQGFTGKQKVLAVWNVADTANAFYACVDVNIGG</sequence>
<dbReference type="InterPro" id="IPR014756">
    <property type="entry name" value="Ig_E-set"/>
</dbReference>
<gene>
    <name evidence="4" type="ORF">JW613_01025</name>
</gene>
<feature type="domain" description="Chitin-binding type-4" evidence="3">
    <location>
        <begin position="39"/>
        <end position="176"/>
    </location>
</feature>
<evidence type="ECO:0000313" key="5">
    <source>
        <dbReference type="Proteomes" id="UP000721954"/>
    </source>
</evidence>
<dbReference type="CDD" id="cd21177">
    <property type="entry name" value="LPMO_AA10"/>
    <property type="match status" value="1"/>
</dbReference>
<dbReference type="RefSeq" id="WP_209208773.1">
    <property type="nucleotide sequence ID" value="NZ_JAFFZM010000001.1"/>
</dbReference>
<evidence type="ECO:0000256" key="2">
    <source>
        <dbReference type="SAM" id="SignalP"/>
    </source>
</evidence>
<keyword evidence="5" id="KW-1185">Reference proteome</keyword>
<evidence type="ECO:0000256" key="1">
    <source>
        <dbReference type="ARBA" id="ARBA00022729"/>
    </source>
</evidence>
<dbReference type="GeneID" id="96257166"/>
<keyword evidence="4" id="KW-0503">Monooxygenase</keyword>
<keyword evidence="4" id="KW-0560">Oxidoreductase</keyword>
<dbReference type="Pfam" id="PF03067">
    <property type="entry name" value="LPMO_10"/>
    <property type="match status" value="1"/>
</dbReference>
<dbReference type="PANTHER" id="PTHR34823:SF1">
    <property type="entry name" value="CHITIN-BINDING TYPE-4 DOMAIN-CONTAINING PROTEIN"/>
    <property type="match status" value="1"/>
</dbReference>
<accession>A0ABS3XNL7</accession>
<reference evidence="4 5" key="1">
    <citation type="submission" date="2021-02" db="EMBL/GenBank/DDBJ databases">
        <title>Streptomyces spirodelae sp. nov., isolated from duckweed.</title>
        <authorList>
            <person name="Saimee Y."/>
            <person name="Duangmal K."/>
        </authorList>
    </citation>
    <scope>NUCLEOTIDE SEQUENCE [LARGE SCALE GENOMIC DNA]</scope>
    <source>
        <strain evidence="4 5">DSM 42105</strain>
    </source>
</reference>
<dbReference type="EMBL" id="JAFFZM010000001">
    <property type="protein sequence ID" value="MBO8196899.1"/>
    <property type="molecule type" value="Genomic_DNA"/>
</dbReference>
<dbReference type="Gene3D" id="2.70.50.50">
    <property type="entry name" value="chitin-binding protein cbp21"/>
    <property type="match status" value="1"/>
</dbReference>
<organism evidence="4 5">
    <name type="scientific">Streptomyces smyrnaeus</name>
    <dbReference type="NCBI Taxonomy" id="1387713"/>
    <lineage>
        <taxon>Bacteria</taxon>
        <taxon>Bacillati</taxon>
        <taxon>Actinomycetota</taxon>
        <taxon>Actinomycetes</taxon>
        <taxon>Kitasatosporales</taxon>
        <taxon>Streptomycetaceae</taxon>
        <taxon>Streptomyces</taxon>
    </lineage>
</organism>
<evidence type="ECO:0000313" key="4">
    <source>
        <dbReference type="EMBL" id="MBO8196899.1"/>
    </source>
</evidence>